<dbReference type="Proteomes" id="UP001204615">
    <property type="component" value="Unassembled WGS sequence"/>
</dbReference>
<gene>
    <name evidence="1" type="ORF">NC595_18370</name>
</gene>
<reference evidence="1 2" key="1">
    <citation type="submission" date="2022-06" db="EMBL/GenBank/DDBJ databases">
        <title>Dyella sp. Sa strain:Sa Genome sequencing.</title>
        <authorList>
            <person name="Park S."/>
        </authorList>
    </citation>
    <scope>NUCLEOTIDE SEQUENCE [LARGE SCALE GENOMIC DNA]</scope>
    <source>
        <strain evidence="1 2">Sa</strain>
    </source>
</reference>
<name>A0ABT1FHW7_9GAMM</name>
<evidence type="ECO:0000313" key="1">
    <source>
        <dbReference type="EMBL" id="MCP1376018.1"/>
    </source>
</evidence>
<dbReference type="EMBL" id="JAMZEK010000004">
    <property type="protein sequence ID" value="MCP1376018.1"/>
    <property type="molecule type" value="Genomic_DNA"/>
</dbReference>
<sequence>MRRTPVREDVKGMLKTTDYCGRHNRRYRVWALLGGKLVARRCPECEQADADAIARARDEAARRG</sequence>
<protein>
    <submittedName>
        <fullName evidence="1">Uncharacterized protein</fullName>
    </submittedName>
</protein>
<accession>A0ABT1FHW7</accession>
<proteinExistence type="predicted"/>
<comment type="caution">
    <text evidence="1">The sequence shown here is derived from an EMBL/GenBank/DDBJ whole genome shotgun (WGS) entry which is preliminary data.</text>
</comment>
<keyword evidence="2" id="KW-1185">Reference proteome</keyword>
<organism evidence="1 2">
    <name type="scientific">Dyella lutea</name>
    <dbReference type="NCBI Taxonomy" id="2950441"/>
    <lineage>
        <taxon>Bacteria</taxon>
        <taxon>Pseudomonadati</taxon>
        <taxon>Pseudomonadota</taxon>
        <taxon>Gammaproteobacteria</taxon>
        <taxon>Lysobacterales</taxon>
        <taxon>Rhodanobacteraceae</taxon>
        <taxon>Dyella</taxon>
    </lineage>
</organism>
<dbReference type="RefSeq" id="WP_253568808.1">
    <property type="nucleotide sequence ID" value="NZ_JAMZEK010000004.1"/>
</dbReference>
<evidence type="ECO:0000313" key="2">
    <source>
        <dbReference type="Proteomes" id="UP001204615"/>
    </source>
</evidence>